<dbReference type="Pfam" id="PF00535">
    <property type="entry name" value="Glycos_transf_2"/>
    <property type="match status" value="1"/>
</dbReference>
<dbReference type="PANTHER" id="PTHR22916:SF3">
    <property type="entry name" value="UDP-GLCNAC:BETAGAL BETA-1,3-N-ACETYLGLUCOSAMINYLTRANSFERASE-LIKE PROTEIN 1"/>
    <property type="match status" value="1"/>
</dbReference>
<keyword evidence="4" id="KW-1185">Reference proteome</keyword>
<dbReference type="CDD" id="cd00761">
    <property type="entry name" value="Glyco_tranf_GTA_type"/>
    <property type="match status" value="1"/>
</dbReference>
<keyword evidence="1" id="KW-1133">Transmembrane helix</keyword>
<dbReference type="Proteomes" id="UP000571183">
    <property type="component" value="Unassembled WGS sequence"/>
</dbReference>
<comment type="caution">
    <text evidence="3">The sequence shown here is derived from an EMBL/GenBank/DDBJ whole genome shotgun (WGS) entry which is preliminary data.</text>
</comment>
<evidence type="ECO:0000256" key="1">
    <source>
        <dbReference type="SAM" id="Phobius"/>
    </source>
</evidence>
<protein>
    <recommendedName>
        <fullName evidence="2">Glycosyltransferase 2-like domain-containing protein</fullName>
    </recommendedName>
</protein>
<feature type="domain" description="Glycosyltransferase 2-like" evidence="2">
    <location>
        <begin position="9"/>
        <end position="157"/>
    </location>
</feature>
<dbReference type="AlphaFoldDB" id="A0A840DK87"/>
<keyword evidence="1" id="KW-0812">Transmembrane</keyword>
<evidence type="ECO:0000313" key="4">
    <source>
        <dbReference type="Proteomes" id="UP000571183"/>
    </source>
</evidence>
<dbReference type="SUPFAM" id="SSF53448">
    <property type="entry name" value="Nucleotide-diphospho-sugar transferases"/>
    <property type="match status" value="1"/>
</dbReference>
<accession>A0A840DK87</accession>
<organism evidence="3 4">
    <name type="scientific">Canibacter oris</name>
    <dbReference type="NCBI Taxonomy" id="1365628"/>
    <lineage>
        <taxon>Bacteria</taxon>
        <taxon>Bacillati</taxon>
        <taxon>Actinomycetota</taxon>
        <taxon>Actinomycetes</taxon>
        <taxon>Micrococcales</taxon>
        <taxon>Microbacteriaceae</taxon>
        <taxon>Canibacter</taxon>
    </lineage>
</organism>
<dbReference type="PANTHER" id="PTHR22916">
    <property type="entry name" value="GLYCOSYLTRANSFERASE"/>
    <property type="match status" value="1"/>
</dbReference>
<evidence type="ECO:0000259" key="2">
    <source>
        <dbReference type="Pfam" id="PF00535"/>
    </source>
</evidence>
<dbReference type="InterPro" id="IPR001173">
    <property type="entry name" value="Glyco_trans_2-like"/>
</dbReference>
<name>A0A840DK87_9MICO</name>
<dbReference type="EMBL" id="JACIFD010000011">
    <property type="protein sequence ID" value="MBB4071892.1"/>
    <property type="molecule type" value="Genomic_DNA"/>
</dbReference>
<reference evidence="3" key="1">
    <citation type="submission" date="2020-08" db="EMBL/GenBank/DDBJ databases">
        <title>Sequencing the genomes of 1000 actinobacteria strains.</title>
        <authorList>
            <person name="Klenk H.-P."/>
        </authorList>
    </citation>
    <scope>NUCLEOTIDE SEQUENCE [LARGE SCALE GENOMIC DNA]</scope>
    <source>
        <strain evidence="3">DSM 27064</strain>
    </source>
</reference>
<feature type="transmembrane region" description="Helical" evidence="1">
    <location>
        <begin position="299"/>
        <end position="317"/>
    </location>
</feature>
<dbReference type="GO" id="GO:0016758">
    <property type="term" value="F:hexosyltransferase activity"/>
    <property type="evidence" value="ECO:0007669"/>
    <property type="project" value="UniProtKB-ARBA"/>
</dbReference>
<evidence type="ECO:0000313" key="3">
    <source>
        <dbReference type="EMBL" id="MBB4071892.1"/>
    </source>
</evidence>
<proteinExistence type="predicted"/>
<dbReference type="Gene3D" id="3.90.550.10">
    <property type="entry name" value="Spore Coat Polysaccharide Biosynthesis Protein SpsA, Chain A"/>
    <property type="match status" value="1"/>
</dbReference>
<dbReference type="InterPro" id="IPR029044">
    <property type="entry name" value="Nucleotide-diphossugar_trans"/>
</dbReference>
<dbReference type="RefSeq" id="WP_124824092.1">
    <property type="nucleotide sequence ID" value="NZ_JACIFD010000011.1"/>
</dbReference>
<sequence>MVAKKPRTSIIMPVYNTSEFVIQCIDSVLAQTDTDWEVIIVNDVSTDNSAEIVQNYLAELNDERFTYIDHEVNQGLSGARNTALKYAQGDWISFLDSDDSFEPQFLEQLHQLAEVSGAEIVTCAHKLISLDGEETYRAWPFPENATGKEAAVQLLFDKISPYVWDKLFRVEIIRQVRFDNKVHRAEDALYTFQTLARAAKFASIKTPLYRYQVDPKSLTWGNMVEVTESDHLVAAFNGFAQDLVQGTPNLAAALSSAKVLTYVNNSQQAMVAGKERAALTIKECRKRLSWADIFRIVKFKPALAVAATALMLAPGLYRKVYYRYISRKYGIKA</sequence>
<keyword evidence="1" id="KW-0472">Membrane</keyword>
<gene>
    <name evidence="3" type="ORF">F5897_001211</name>
</gene>